<comment type="function">
    <text evidence="1">tRNA methylase which 2'-O-methylates cytidine(4) in tRNA(Pro) and tRNA(Gly)(GCC), and adenosine(4) in tRNA(His).</text>
</comment>
<accession>A0ABQ6NDC3</accession>
<dbReference type="PANTHER" id="PTHR12998:SF0">
    <property type="entry name" value="TRNA:M(4)X MODIFICATION ENZYME TRM13 HOMOLOG"/>
    <property type="match status" value="1"/>
</dbReference>
<name>A0ABQ6NDC3_9STRA</name>
<dbReference type="InterPro" id="IPR007871">
    <property type="entry name" value="Methyltransferase_TRM13"/>
</dbReference>
<sequence>MSSPRPPLPSPLEYSALLPAEMAERCQPCGGGPACGVVTSASALSFPTHVTFYLVVHVLLALLLYVLPCSLLYRFLRSLEPSALSLLPLLPLSPPPLLLLHRRLSLDRYAALRTSPLRAVRRLYQSLAVLNVAYRIEMLHASLAPPAPAHEPLPGSGSILNKILAEGPDTYQRKASNVAQVRSLLALVAGTVAEAGAGCVLDVGAGKALLTRAVWEALGRRVACVALDSRAGGKGDEFYDPGGGEGGGKWERVVADVRHLASAVLPVVPGGPRTVAVTKHLCGGATDSSLRTLVAGELGERIGGVVLAPCCHQKCRFAEYCARRWLQESGFCTTHRGVRGGEECNDWKIFTKLISLSKNINKHELQPFEYSKSPLLRLLGFRESKRLGKMVRVILEEGRRRKLVEAGFGNARLVEYVAGDVTGDNLAIVGTRGPIGRGNKKSN</sequence>
<dbReference type="Proteomes" id="UP001165060">
    <property type="component" value="Unassembled WGS sequence"/>
</dbReference>
<evidence type="ECO:0000313" key="4">
    <source>
        <dbReference type="EMBL" id="GMI55872.1"/>
    </source>
</evidence>
<keyword evidence="1" id="KW-0863">Zinc-finger</keyword>
<keyword evidence="2" id="KW-0812">Transmembrane</keyword>
<proteinExistence type="inferred from homology"/>
<keyword evidence="1" id="KW-0489">Methyltransferase</keyword>
<comment type="catalytic activity">
    <reaction evidence="1">
        <text>cytidine(4) in tRNA(Gly)(GCC) + S-adenosyl-L-methionine = 2'-O-methylcytidine(4) in tRNA(Gly)(GCC) + S-adenosyl-L-homocysteine + H(+)</text>
        <dbReference type="Rhea" id="RHEA:43192"/>
        <dbReference type="Rhea" id="RHEA-COMP:10399"/>
        <dbReference type="Rhea" id="RHEA-COMP:10400"/>
        <dbReference type="ChEBI" id="CHEBI:15378"/>
        <dbReference type="ChEBI" id="CHEBI:57856"/>
        <dbReference type="ChEBI" id="CHEBI:59789"/>
        <dbReference type="ChEBI" id="CHEBI:74495"/>
        <dbReference type="ChEBI" id="CHEBI:82748"/>
        <dbReference type="EC" id="2.1.1.225"/>
    </reaction>
</comment>
<evidence type="ECO:0000256" key="2">
    <source>
        <dbReference type="SAM" id="Phobius"/>
    </source>
</evidence>
<protein>
    <recommendedName>
        <fullName evidence="1">tRNA:m(4)X modification enzyme TRM13</fullName>
        <ecNumber evidence="1">2.1.1.225</ecNumber>
    </recommendedName>
</protein>
<evidence type="ECO:0000313" key="5">
    <source>
        <dbReference type="Proteomes" id="UP001165060"/>
    </source>
</evidence>
<keyword evidence="1" id="KW-0949">S-adenosyl-L-methionine</keyword>
<reference evidence="4 5" key="1">
    <citation type="journal article" date="2023" name="Commun. Biol.">
        <title>Genome analysis of Parmales, the sister group of diatoms, reveals the evolutionary specialization of diatoms from phago-mixotrophs to photoautotrophs.</title>
        <authorList>
            <person name="Ban H."/>
            <person name="Sato S."/>
            <person name="Yoshikawa S."/>
            <person name="Yamada K."/>
            <person name="Nakamura Y."/>
            <person name="Ichinomiya M."/>
            <person name="Sato N."/>
            <person name="Blanc-Mathieu R."/>
            <person name="Endo H."/>
            <person name="Kuwata A."/>
            <person name="Ogata H."/>
        </authorList>
    </citation>
    <scope>NUCLEOTIDE SEQUENCE [LARGE SCALE GENOMIC DNA]</scope>
</reference>
<dbReference type="EMBL" id="BRYB01006361">
    <property type="protein sequence ID" value="GMI55872.1"/>
    <property type="molecule type" value="Genomic_DNA"/>
</dbReference>
<keyword evidence="5" id="KW-1185">Reference proteome</keyword>
<comment type="catalytic activity">
    <reaction evidence="1">
        <text>cytidine(4) in tRNA(Pro) + S-adenosyl-L-methionine = 2'-O-methylcytidine(4) in tRNA(Pro) + S-adenosyl-L-homocysteine + H(+)</text>
        <dbReference type="Rhea" id="RHEA:32767"/>
        <dbReference type="Rhea" id="RHEA-COMP:10397"/>
        <dbReference type="Rhea" id="RHEA-COMP:10398"/>
        <dbReference type="ChEBI" id="CHEBI:15378"/>
        <dbReference type="ChEBI" id="CHEBI:57856"/>
        <dbReference type="ChEBI" id="CHEBI:59789"/>
        <dbReference type="ChEBI" id="CHEBI:74495"/>
        <dbReference type="ChEBI" id="CHEBI:82748"/>
        <dbReference type="EC" id="2.1.1.225"/>
    </reaction>
</comment>
<dbReference type="EC" id="2.1.1.225" evidence="1"/>
<evidence type="ECO:0000259" key="3">
    <source>
        <dbReference type="Pfam" id="PF05206"/>
    </source>
</evidence>
<dbReference type="InterPro" id="IPR039044">
    <property type="entry name" value="Trm13"/>
</dbReference>
<keyword evidence="1" id="KW-0819">tRNA processing</keyword>
<gene>
    <name evidence="4" type="ORF">TeGR_g1174</name>
</gene>
<comment type="similarity">
    <text evidence="1">Belongs to the methyltransferase TRM13 family.</text>
</comment>
<dbReference type="Pfam" id="PF05206">
    <property type="entry name" value="TRM13"/>
    <property type="match status" value="1"/>
</dbReference>
<keyword evidence="1" id="KW-0862">Zinc</keyword>
<keyword evidence="1" id="KW-0479">Metal-binding</keyword>
<keyword evidence="2" id="KW-1133">Transmembrane helix</keyword>
<feature type="transmembrane region" description="Helical" evidence="2">
    <location>
        <begin position="52"/>
        <end position="76"/>
    </location>
</feature>
<dbReference type="PANTHER" id="PTHR12998">
    <property type="entry name" value="TRNA:M(4)X MODIFICATION ENZYME TRM13 HOMOLOG"/>
    <property type="match status" value="1"/>
</dbReference>
<evidence type="ECO:0000256" key="1">
    <source>
        <dbReference type="RuleBase" id="RU367103"/>
    </source>
</evidence>
<comment type="catalytic activity">
    <reaction evidence="1">
        <text>adenosine(4) in tRNA(His) + S-adenosyl-L-methionine = 2'-O-methyladenosine(4) in tRNA(His) + S-adenosyl-L-homocysteine + H(+)</text>
        <dbReference type="Rhea" id="RHEA:43196"/>
        <dbReference type="Rhea" id="RHEA-COMP:10401"/>
        <dbReference type="Rhea" id="RHEA-COMP:10402"/>
        <dbReference type="ChEBI" id="CHEBI:15378"/>
        <dbReference type="ChEBI" id="CHEBI:57856"/>
        <dbReference type="ChEBI" id="CHEBI:59789"/>
        <dbReference type="ChEBI" id="CHEBI:74411"/>
        <dbReference type="ChEBI" id="CHEBI:74477"/>
        <dbReference type="EC" id="2.1.1.225"/>
    </reaction>
</comment>
<organism evidence="4 5">
    <name type="scientific">Tetraparma gracilis</name>
    <dbReference type="NCBI Taxonomy" id="2962635"/>
    <lineage>
        <taxon>Eukaryota</taxon>
        <taxon>Sar</taxon>
        <taxon>Stramenopiles</taxon>
        <taxon>Ochrophyta</taxon>
        <taxon>Bolidophyceae</taxon>
        <taxon>Parmales</taxon>
        <taxon>Triparmaceae</taxon>
        <taxon>Tetraparma</taxon>
    </lineage>
</organism>
<keyword evidence="2" id="KW-0472">Membrane</keyword>
<keyword evidence="1" id="KW-0808">Transferase</keyword>
<comment type="caution">
    <text evidence="4">The sequence shown here is derived from an EMBL/GenBank/DDBJ whole genome shotgun (WGS) entry which is preliminary data.</text>
</comment>
<feature type="domain" description="Methyltransferase TRM13" evidence="3">
    <location>
        <begin position="197"/>
        <end position="429"/>
    </location>
</feature>